<reference evidence="2 5" key="2">
    <citation type="submission" date="2020-08" db="EMBL/GenBank/DDBJ databases">
        <title>Genomic Encyclopedia of Type Strains, Phase IV (KMG-V): Genome sequencing to study the core and pangenomes of soil and plant-associated prokaryotes.</title>
        <authorList>
            <person name="Whitman W."/>
        </authorList>
    </citation>
    <scope>NUCLEOTIDE SEQUENCE [LARGE SCALE GENOMIC DNA]</scope>
    <source>
        <strain evidence="2 5">B3ACCR2</strain>
    </source>
</reference>
<gene>
    <name evidence="3" type="ORF">DFJ68_2961</name>
    <name evidence="2" type="ORF">FHW14_003558</name>
</gene>
<dbReference type="Proteomes" id="UP000590811">
    <property type="component" value="Unassembled WGS sequence"/>
</dbReference>
<evidence type="ECO:0000256" key="1">
    <source>
        <dbReference type="SAM" id="Phobius"/>
    </source>
</evidence>
<evidence type="ECO:0000313" key="2">
    <source>
        <dbReference type="EMBL" id="MBB2988364.1"/>
    </source>
</evidence>
<dbReference type="AlphaFoldDB" id="A0A495Y4J4"/>
<keyword evidence="1" id="KW-0812">Transmembrane</keyword>
<dbReference type="EMBL" id="RBXT01000001">
    <property type="protein sequence ID" value="RKT79488.1"/>
    <property type="molecule type" value="Genomic_DNA"/>
</dbReference>
<evidence type="ECO:0000313" key="3">
    <source>
        <dbReference type="EMBL" id="RKT79488.1"/>
    </source>
</evidence>
<keyword evidence="1" id="KW-1133">Transmembrane helix</keyword>
<keyword evidence="1" id="KW-0472">Membrane</keyword>
<feature type="transmembrane region" description="Helical" evidence="1">
    <location>
        <begin position="41"/>
        <end position="59"/>
    </location>
</feature>
<keyword evidence="4" id="KW-1185">Reference proteome</keyword>
<name>A0A495Y4J4_9MICO</name>
<dbReference type="Proteomes" id="UP000278440">
    <property type="component" value="Unassembled WGS sequence"/>
</dbReference>
<reference evidence="3 4" key="1">
    <citation type="submission" date="2018-10" db="EMBL/GenBank/DDBJ databases">
        <title>Sequencing the genomes of 1000 actinobacteria strains.</title>
        <authorList>
            <person name="Klenk H.-P."/>
        </authorList>
    </citation>
    <scope>NUCLEOTIDE SEQUENCE [LARGE SCALE GENOMIC DNA]</scope>
    <source>
        <strain evidence="3 4">DSM 44267</strain>
    </source>
</reference>
<evidence type="ECO:0000313" key="5">
    <source>
        <dbReference type="Proteomes" id="UP000590811"/>
    </source>
</evidence>
<sequence length="67" mass="6425">MAEPTPSPFWAKVVATITGCAAIGALVGLLGGALTGNVGRGLAAGVVAGAVVAAGLVVWQGERLRGP</sequence>
<organism evidence="3 4">
    <name type="scientific">Terracoccus luteus</name>
    <dbReference type="NCBI Taxonomy" id="53356"/>
    <lineage>
        <taxon>Bacteria</taxon>
        <taxon>Bacillati</taxon>
        <taxon>Actinomycetota</taxon>
        <taxon>Actinomycetes</taxon>
        <taxon>Micrococcales</taxon>
        <taxon>Intrasporangiaceae</taxon>
        <taxon>Terracoccus</taxon>
    </lineage>
</organism>
<protein>
    <submittedName>
        <fullName evidence="3">Uncharacterized protein</fullName>
    </submittedName>
</protein>
<feature type="transmembrane region" description="Helical" evidence="1">
    <location>
        <begin position="13"/>
        <end position="34"/>
    </location>
</feature>
<accession>A0A495Y4J4</accession>
<comment type="caution">
    <text evidence="3">The sequence shown here is derived from an EMBL/GenBank/DDBJ whole genome shotgun (WGS) entry which is preliminary data.</text>
</comment>
<evidence type="ECO:0000313" key="4">
    <source>
        <dbReference type="Proteomes" id="UP000278440"/>
    </source>
</evidence>
<dbReference type="RefSeq" id="WP_147431608.1">
    <property type="nucleotide sequence ID" value="NZ_JACHVT010000010.1"/>
</dbReference>
<proteinExistence type="predicted"/>
<dbReference type="EMBL" id="JACHVT010000010">
    <property type="protein sequence ID" value="MBB2988364.1"/>
    <property type="molecule type" value="Genomic_DNA"/>
</dbReference>